<dbReference type="InterPro" id="IPR019493">
    <property type="entry name" value="Bacteriocin_IIb_lactacin-rel"/>
</dbReference>
<evidence type="ECO:0000313" key="1">
    <source>
        <dbReference type="EMBL" id="SUN69116.1"/>
    </source>
</evidence>
<dbReference type="GO" id="GO:0042742">
    <property type="term" value="P:defense response to bacterium"/>
    <property type="evidence" value="ECO:0007669"/>
    <property type="project" value="InterPro"/>
</dbReference>
<sequence length="85" mass="8150">MNTKAFEQFGVMNEVELSAVEGGYSAIDCRNAMLTGIASGIIAGGTGAGLATLGVGGLAGAFVGAHIGAIGGGLTCVGGMIGNKF</sequence>
<dbReference type="GeneID" id="69903055"/>
<evidence type="ECO:0000313" key="2">
    <source>
        <dbReference type="Proteomes" id="UP000255352"/>
    </source>
</evidence>
<dbReference type="AlphaFoldDB" id="A0A380KP92"/>
<dbReference type="Pfam" id="PF10439">
    <property type="entry name" value="Bacteriocin_IIc"/>
    <property type="match status" value="1"/>
</dbReference>
<dbReference type="EMBL" id="UHFP01000001">
    <property type="protein sequence ID" value="SUN69116.1"/>
    <property type="molecule type" value="Genomic_DNA"/>
</dbReference>
<gene>
    <name evidence="1" type="ORF">NCTC13760_01821</name>
</gene>
<proteinExistence type="predicted"/>
<organism evidence="1 2">
    <name type="scientific">Streptococcus infantarius</name>
    <dbReference type="NCBI Taxonomy" id="102684"/>
    <lineage>
        <taxon>Bacteria</taxon>
        <taxon>Bacillati</taxon>
        <taxon>Bacillota</taxon>
        <taxon>Bacilli</taxon>
        <taxon>Lactobacillales</taxon>
        <taxon>Streptococcaceae</taxon>
        <taxon>Streptococcus</taxon>
    </lineage>
</organism>
<name>A0A380KP92_9STRE</name>
<dbReference type="Proteomes" id="UP000255352">
    <property type="component" value="Unassembled WGS sequence"/>
</dbReference>
<dbReference type="RefSeq" id="WP_006531864.1">
    <property type="nucleotide sequence ID" value="NZ_CABKNK020000004.1"/>
</dbReference>
<protein>
    <submittedName>
        <fullName evidence="1">Putative bacteriocin</fullName>
    </submittedName>
</protein>
<accession>A0A380KP92</accession>
<reference evidence="1 2" key="1">
    <citation type="submission" date="2018-06" db="EMBL/GenBank/DDBJ databases">
        <authorList>
            <consortium name="Pathogen Informatics"/>
            <person name="Doyle S."/>
        </authorList>
    </citation>
    <scope>NUCLEOTIDE SEQUENCE [LARGE SCALE GENOMIC DNA]</scope>
    <source>
        <strain evidence="1 2">NCTC13760</strain>
    </source>
</reference>